<dbReference type="GO" id="GO:0003676">
    <property type="term" value="F:nucleic acid binding"/>
    <property type="evidence" value="ECO:0007669"/>
    <property type="project" value="InterPro"/>
</dbReference>
<keyword evidence="3" id="KW-0378">Hydrolase</keyword>
<keyword evidence="2" id="KW-0540">Nuclease</keyword>
<dbReference type="InterPro" id="IPR011856">
    <property type="entry name" value="tRNA_endonuc-like_dom_sf"/>
</dbReference>
<dbReference type="EMBL" id="BK032653">
    <property type="protein sequence ID" value="DAF53429.1"/>
    <property type="molecule type" value="Genomic_DNA"/>
</dbReference>
<dbReference type="GO" id="GO:0016788">
    <property type="term" value="F:hydrolase activity, acting on ester bonds"/>
    <property type="evidence" value="ECO:0007669"/>
    <property type="project" value="InterPro"/>
</dbReference>
<organism evidence="5">
    <name type="scientific">Podoviridae sp. ctXBg1</name>
    <dbReference type="NCBI Taxonomy" id="2827739"/>
    <lineage>
        <taxon>Viruses</taxon>
        <taxon>Duplodnaviria</taxon>
        <taxon>Heunggongvirae</taxon>
        <taxon>Uroviricota</taxon>
        <taxon>Caudoviricetes</taxon>
    </lineage>
</organism>
<evidence type="ECO:0000313" key="5">
    <source>
        <dbReference type="EMBL" id="DAF53429.1"/>
    </source>
</evidence>
<accession>A0A8S5SQU9</accession>
<comment type="cofactor">
    <cofactor evidence="1">
        <name>Mg(2+)</name>
        <dbReference type="ChEBI" id="CHEBI:18420"/>
    </cofactor>
</comment>
<dbReference type="Gene3D" id="3.40.1350.10">
    <property type="match status" value="1"/>
</dbReference>
<proteinExistence type="predicted"/>
<evidence type="ECO:0000259" key="4">
    <source>
        <dbReference type="SMART" id="SM00990"/>
    </source>
</evidence>
<reference evidence="5" key="1">
    <citation type="journal article" date="2021" name="Proc. Natl. Acad. Sci. U.S.A.">
        <title>A Catalog of Tens of Thousands of Viruses from Human Metagenomes Reveals Hidden Associations with Chronic Diseases.</title>
        <authorList>
            <person name="Tisza M.J."/>
            <person name="Buck C.B."/>
        </authorList>
    </citation>
    <scope>NUCLEOTIDE SEQUENCE</scope>
    <source>
        <strain evidence="5">CtXBg1</strain>
    </source>
</reference>
<dbReference type="InterPro" id="IPR014883">
    <property type="entry name" value="VRR_NUC"/>
</dbReference>
<feature type="domain" description="VRR-NUC" evidence="4">
    <location>
        <begin position="3"/>
        <end position="84"/>
    </location>
</feature>
<evidence type="ECO:0000256" key="3">
    <source>
        <dbReference type="ARBA" id="ARBA00022801"/>
    </source>
</evidence>
<dbReference type="Pfam" id="PF08774">
    <property type="entry name" value="VRR_NUC"/>
    <property type="match status" value="1"/>
</dbReference>
<protein>
    <submittedName>
        <fullName evidence="5">Nuclease</fullName>
    </submittedName>
</protein>
<name>A0A8S5SQU9_9CAUD</name>
<evidence type="ECO:0000256" key="2">
    <source>
        <dbReference type="ARBA" id="ARBA00022722"/>
    </source>
</evidence>
<dbReference type="SMART" id="SM00990">
    <property type="entry name" value="VRR_NUC"/>
    <property type="match status" value="1"/>
</dbReference>
<sequence>MTTPEGQNTLFLKKLCKKLHITAYKLSFEGTIGAPDWLLMRDGKHILIELKAPKRGKLSPPQQRMIDLLSEEGGFEVFVCNNEESIRTAICWGLFGGMDVTRDL</sequence>
<dbReference type="GO" id="GO:0004518">
    <property type="term" value="F:nuclease activity"/>
    <property type="evidence" value="ECO:0007669"/>
    <property type="project" value="UniProtKB-KW"/>
</dbReference>
<evidence type="ECO:0000256" key="1">
    <source>
        <dbReference type="ARBA" id="ARBA00001946"/>
    </source>
</evidence>